<dbReference type="SMART" id="SM00984">
    <property type="entry name" value="UDPG_MGDP_dh_C"/>
    <property type="match status" value="1"/>
</dbReference>
<dbReference type="GO" id="GO:0089714">
    <property type="term" value="F:UDP-N-acetyl-D-mannosamine dehydrogenase activity"/>
    <property type="evidence" value="ECO:0007669"/>
    <property type="project" value="UniProtKB-EC"/>
</dbReference>
<dbReference type="GO" id="GO:0051287">
    <property type="term" value="F:NAD binding"/>
    <property type="evidence" value="ECO:0007669"/>
    <property type="project" value="InterPro"/>
</dbReference>
<dbReference type="NCBIfam" id="TIGR03026">
    <property type="entry name" value="NDP-sugDHase"/>
    <property type="match status" value="1"/>
</dbReference>
<organism evidence="10 11">
    <name type="scientific">Natrarchaeobius chitinivorans</name>
    <dbReference type="NCBI Taxonomy" id="1679083"/>
    <lineage>
        <taxon>Archaea</taxon>
        <taxon>Methanobacteriati</taxon>
        <taxon>Methanobacteriota</taxon>
        <taxon>Stenosarchaea group</taxon>
        <taxon>Halobacteria</taxon>
        <taxon>Halobacteriales</taxon>
        <taxon>Natrialbaceae</taxon>
        <taxon>Natrarchaeobius</taxon>
    </lineage>
</organism>
<dbReference type="SUPFAM" id="SSF52413">
    <property type="entry name" value="UDP-glucose/GDP-mannose dehydrogenase C-terminal domain"/>
    <property type="match status" value="1"/>
</dbReference>
<dbReference type="Gene3D" id="3.40.50.720">
    <property type="entry name" value="NAD(P)-binding Rossmann-like Domain"/>
    <property type="match status" value="2"/>
</dbReference>
<evidence type="ECO:0000259" key="9">
    <source>
        <dbReference type="SMART" id="SM00984"/>
    </source>
</evidence>
<accession>A0A3N6LWI6</accession>
<dbReference type="PIRSF" id="PIRSF000124">
    <property type="entry name" value="UDPglc_GDPman_dh"/>
    <property type="match status" value="1"/>
</dbReference>
<dbReference type="InterPro" id="IPR001732">
    <property type="entry name" value="UDP-Glc/GDP-Man_DH_N"/>
</dbReference>
<dbReference type="InterPro" id="IPR036220">
    <property type="entry name" value="UDP-Glc/GDP-Man_DH_C_sf"/>
</dbReference>
<dbReference type="AlphaFoldDB" id="A0A3N6LWI6"/>
<evidence type="ECO:0000256" key="4">
    <source>
        <dbReference type="ARBA" id="ARBA00023002"/>
    </source>
</evidence>
<keyword evidence="5" id="KW-0520">NAD</keyword>
<dbReference type="EC" id="1.1.1.336" evidence="2"/>
<dbReference type="OrthoDB" id="372050at2157"/>
<proteinExistence type="inferred from homology"/>
<dbReference type="SUPFAM" id="SSF48179">
    <property type="entry name" value="6-phosphogluconate dehydrogenase C-terminal domain-like"/>
    <property type="match status" value="1"/>
</dbReference>
<dbReference type="EMBL" id="REGA01000018">
    <property type="protein sequence ID" value="RQG92054.1"/>
    <property type="molecule type" value="Genomic_DNA"/>
</dbReference>
<protein>
    <recommendedName>
        <fullName evidence="3">UDP-N-acetyl-D-mannosamine dehydrogenase</fullName>
        <ecNumber evidence="2">1.1.1.336</ecNumber>
    </recommendedName>
    <alternativeName>
        <fullName evidence="6">UDP-ManNAc 6-dehydrogenase</fullName>
    </alternativeName>
</protein>
<evidence type="ECO:0000256" key="5">
    <source>
        <dbReference type="ARBA" id="ARBA00023027"/>
    </source>
</evidence>
<dbReference type="InterPro" id="IPR014027">
    <property type="entry name" value="UDP-Glc/GDP-Man_DH_C"/>
</dbReference>
<evidence type="ECO:0000256" key="2">
    <source>
        <dbReference type="ARBA" id="ARBA00012935"/>
    </source>
</evidence>
<dbReference type="InterPro" id="IPR017476">
    <property type="entry name" value="UDP-Glc/GDP-Man"/>
</dbReference>
<dbReference type="PIRSF" id="PIRSF500136">
    <property type="entry name" value="UDP_ManNAc_DH"/>
    <property type="match status" value="1"/>
</dbReference>
<keyword evidence="11" id="KW-1185">Reference proteome</keyword>
<comment type="caution">
    <text evidence="10">The sequence shown here is derived from an EMBL/GenBank/DDBJ whole genome shotgun (WGS) entry which is preliminary data.</text>
</comment>
<name>A0A3N6LWI6_NATCH</name>
<evidence type="ECO:0000256" key="8">
    <source>
        <dbReference type="PIRNR" id="PIRNR000124"/>
    </source>
</evidence>
<gene>
    <name evidence="10" type="ORF">EA473_17495</name>
</gene>
<keyword evidence="4" id="KW-0560">Oxidoreductase</keyword>
<dbReference type="InterPro" id="IPR036291">
    <property type="entry name" value="NAD(P)-bd_dom_sf"/>
</dbReference>
<dbReference type="PANTHER" id="PTHR43491">
    <property type="entry name" value="UDP-N-ACETYL-D-MANNOSAMINE DEHYDROGENASE"/>
    <property type="match status" value="1"/>
</dbReference>
<dbReference type="InterPro" id="IPR008927">
    <property type="entry name" value="6-PGluconate_DH-like_C_sf"/>
</dbReference>
<dbReference type="Pfam" id="PF00984">
    <property type="entry name" value="UDPG_MGDP_dh"/>
    <property type="match status" value="1"/>
</dbReference>
<evidence type="ECO:0000256" key="3">
    <source>
        <dbReference type="ARBA" id="ARBA00016796"/>
    </source>
</evidence>
<dbReference type="InterPro" id="IPR028359">
    <property type="entry name" value="UDP_ManNAc/GlcNAc_DH"/>
</dbReference>
<evidence type="ECO:0000256" key="6">
    <source>
        <dbReference type="ARBA" id="ARBA00030172"/>
    </source>
</evidence>
<dbReference type="GO" id="GO:0000271">
    <property type="term" value="P:polysaccharide biosynthetic process"/>
    <property type="evidence" value="ECO:0007669"/>
    <property type="project" value="InterPro"/>
</dbReference>
<dbReference type="GO" id="GO:0016628">
    <property type="term" value="F:oxidoreductase activity, acting on the CH-CH group of donors, NAD or NADP as acceptor"/>
    <property type="evidence" value="ECO:0007669"/>
    <property type="project" value="InterPro"/>
</dbReference>
<evidence type="ECO:0000256" key="1">
    <source>
        <dbReference type="ARBA" id="ARBA00006601"/>
    </source>
</evidence>
<reference evidence="10 11" key="1">
    <citation type="submission" date="2018-10" db="EMBL/GenBank/DDBJ databases">
        <title>Natrarchaeobius chitinivorans gen. nov., sp. nov., and Natrarchaeobius haloalkaliphilus sp. nov., alkaliphilic, chitin-utilizing haloarchaea from hypersaline alkaline lakes.</title>
        <authorList>
            <person name="Sorokin D.Y."/>
            <person name="Elcheninov A.G."/>
            <person name="Kostrikina N.A."/>
            <person name="Bale N.J."/>
            <person name="Sinninghe Damste J.S."/>
            <person name="Khijniak T.V."/>
            <person name="Kublanov I.V."/>
            <person name="Toshchakov S.V."/>
        </authorList>
    </citation>
    <scope>NUCLEOTIDE SEQUENCE [LARGE SCALE GENOMIC DNA]</scope>
    <source>
        <strain evidence="10 11">AArcht4T</strain>
    </source>
</reference>
<evidence type="ECO:0000313" key="10">
    <source>
        <dbReference type="EMBL" id="RQG92054.1"/>
    </source>
</evidence>
<dbReference type="Proteomes" id="UP000282323">
    <property type="component" value="Unassembled WGS sequence"/>
</dbReference>
<dbReference type="PANTHER" id="PTHR43491:SF2">
    <property type="entry name" value="UDP-N-ACETYL-D-MANNOSAMINE DEHYDROGENASE"/>
    <property type="match status" value="1"/>
</dbReference>
<comment type="catalytic activity">
    <reaction evidence="7">
        <text>UDP-N-acetyl-alpha-D-mannosamine + 2 NAD(+) + H2O = UDP-N-acetyl-alpha-D-mannosaminouronate + 2 NADH + 3 H(+)</text>
        <dbReference type="Rhea" id="RHEA:25780"/>
        <dbReference type="ChEBI" id="CHEBI:15377"/>
        <dbReference type="ChEBI" id="CHEBI:15378"/>
        <dbReference type="ChEBI" id="CHEBI:57540"/>
        <dbReference type="ChEBI" id="CHEBI:57945"/>
        <dbReference type="ChEBI" id="CHEBI:68623"/>
        <dbReference type="ChEBI" id="CHEBI:70731"/>
        <dbReference type="EC" id="1.1.1.336"/>
    </reaction>
</comment>
<dbReference type="Pfam" id="PF03720">
    <property type="entry name" value="UDPG_MGDP_dh_C"/>
    <property type="match status" value="1"/>
</dbReference>
<feature type="domain" description="UDP-glucose/GDP-mannose dehydrogenase C-terminal" evidence="9">
    <location>
        <begin position="302"/>
        <end position="392"/>
    </location>
</feature>
<dbReference type="InterPro" id="IPR014026">
    <property type="entry name" value="UDP-Glc/GDP-Man_DH_dimer"/>
</dbReference>
<dbReference type="RefSeq" id="WP_124196875.1">
    <property type="nucleotide sequence ID" value="NZ_REGA01000018.1"/>
</dbReference>
<sequence>MKDGIAVIGAGRIGVPWAAVLSVELSETVTCIDVDPDRVDTINRGEAPFQEPQLESYIETGVAEGTLSATTDPSVISDHQYVAITVNAPRNRMEEFLDVIREYAEFIDDDHVIINRTTIPVDVVTKMEATIADSAASDPTFTVFPERLAEGKAIEEIKTLPKIVGVSDERGKDQMTELLAGLECDIEFTDPETTMFVKLIDNSYRDALFAIANQIAFTADQLDLDAHTAISLANREYPRNDIPTPGTVGGKCLPKDPHFLMDSRVCEQPTTPDLFSATRRTNSSIPAYVVTEILRQQPTAVAVLGTSYKGGVGDTYNSPAKRIADDLQAQGIAVSAYDPYVTTDATLEETLSGADTVILAVNHPEFDGIEPTINETVASDAIVYDLWGMLEETRLERPYEGFGIAPKPNADRS</sequence>
<dbReference type="SUPFAM" id="SSF51735">
    <property type="entry name" value="NAD(P)-binding Rossmann-fold domains"/>
    <property type="match status" value="1"/>
</dbReference>
<evidence type="ECO:0000313" key="11">
    <source>
        <dbReference type="Proteomes" id="UP000282323"/>
    </source>
</evidence>
<dbReference type="Pfam" id="PF03721">
    <property type="entry name" value="UDPG_MGDP_dh_N"/>
    <property type="match status" value="1"/>
</dbReference>
<evidence type="ECO:0000256" key="7">
    <source>
        <dbReference type="ARBA" id="ARBA00049130"/>
    </source>
</evidence>
<comment type="similarity">
    <text evidence="1 8">Belongs to the UDP-glucose/GDP-mannose dehydrogenase family.</text>
</comment>